<gene>
    <name evidence="1" type="ORF">HQN59_00555</name>
</gene>
<organism evidence="1 2">
    <name type="scientific">Piscinibacter koreensis</name>
    <dbReference type="NCBI Taxonomy" id="2742824"/>
    <lineage>
        <taxon>Bacteria</taxon>
        <taxon>Pseudomonadati</taxon>
        <taxon>Pseudomonadota</taxon>
        <taxon>Betaproteobacteria</taxon>
        <taxon>Burkholderiales</taxon>
        <taxon>Sphaerotilaceae</taxon>
        <taxon>Piscinibacter</taxon>
    </lineage>
</organism>
<dbReference type="InterPro" id="IPR042252">
    <property type="entry name" value="MtfA_N"/>
</dbReference>
<dbReference type="Gene3D" id="1.10.472.150">
    <property type="entry name" value="Glucose-regulated metallo-peptidase M90, N-terminal domain"/>
    <property type="match status" value="1"/>
</dbReference>
<dbReference type="PANTHER" id="PTHR30164:SF2">
    <property type="entry name" value="PROTEIN MTFA"/>
    <property type="match status" value="1"/>
</dbReference>
<reference evidence="1 2" key="1">
    <citation type="submission" date="2020-06" db="EMBL/GenBank/DDBJ databases">
        <title>Schlegella sp. ID0723 isolated from air conditioner.</title>
        <authorList>
            <person name="Kim D.Y."/>
            <person name="Kim D.-U."/>
        </authorList>
    </citation>
    <scope>NUCLEOTIDE SEQUENCE [LARGE SCALE GENOMIC DNA]</scope>
    <source>
        <strain evidence="1 2">ID0723</strain>
    </source>
</reference>
<dbReference type="GO" id="GO:0004177">
    <property type="term" value="F:aminopeptidase activity"/>
    <property type="evidence" value="ECO:0007669"/>
    <property type="project" value="TreeGrafter"/>
</dbReference>
<dbReference type="CDD" id="cd20169">
    <property type="entry name" value="Peptidase_M90_mtfA"/>
    <property type="match status" value="1"/>
</dbReference>
<protein>
    <submittedName>
        <fullName evidence="1">Zinc-dependent peptidase</fullName>
    </submittedName>
</protein>
<dbReference type="RefSeq" id="WP_176065040.1">
    <property type="nucleotide sequence ID" value="NZ_JABWMJ010000001.1"/>
</dbReference>
<dbReference type="InterPro" id="IPR010384">
    <property type="entry name" value="MtfA_fam"/>
</dbReference>
<dbReference type="SUPFAM" id="SSF55486">
    <property type="entry name" value="Metalloproteases ('zincins'), catalytic domain"/>
    <property type="match status" value="1"/>
</dbReference>
<dbReference type="InterPro" id="IPR024079">
    <property type="entry name" value="MetalloPept_cat_dom_sf"/>
</dbReference>
<dbReference type="PANTHER" id="PTHR30164">
    <property type="entry name" value="MTFA PEPTIDASE"/>
    <property type="match status" value="1"/>
</dbReference>
<comment type="caution">
    <text evidence="1">The sequence shown here is derived from an EMBL/GenBank/DDBJ whole genome shotgun (WGS) entry which is preliminary data.</text>
</comment>
<keyword evidence="2" id="KW-1185">Reference proteome</keyword>
<dbReference type="Gene3D" id="3.40.390.10">
    <property type="entry name" value="Collagenase (Catalytic Domain)"/>
    <property type="match status" value="1"/>
</dbReference>
<accession>A0A7Y6NJB1</accession>
<dbReference type="Proteomes" id="UP000529637">
    <property type="component" value="Unassembled WGS sequence"/>
</dbReference>
<proteinExistence type="predicted"/>
<dbReference type="Pfam" id="PF06167">
    <property type="entry name" value="Peptidase_M90"/>
    <property type="match status" value="1"/>
</dbReference>
<dbReference type="EMBL" id="JABWMJ010000001">
    <property type="protein sequence ID" value="NUZ04240.1"/>
    <property type="molecule type" value="Genomic_DNA"/>
</dbReference>
<dbReference type="AlphaFoldDB" id="A0A7Y6NJB1"/>
<dbReference type="GO" id="GO:0005829">
    <property type="term" value="C:cytosol"/>
    <property type="evidence" value="ECO:0007669"/>
    <property type="project" value="TreeGrafter"/>
</dbReference>
<dbReference type="GO" id="GO:0008237">
    <property type="term" value="F:metallopeptidase activity"/>
    <property type="evidence" value="ECO:0007669"/>
    <property type="project" value="InterPro"/>
</dbReference>
<evidence type="ECO:0000313" key="2">
    <source>
        <dbReference type="Proteomes" id="UP000529637"/>
    </source>
</evidence>
<sequence length="278" mass="30581">MDAGFAGTWLPLLVVLGGLALAAAVIKGQPWWAERRRSRQGARPFPLAWRRILRRRVPLAARLPAALQLRLKRQIQIFLADKTFIGCQGQSISDDVRVTIAALACLPLLGQVGTECYPRLRQVLVYPSAFVVEREHPDAAGLVQQHRRALAGESWGQGQVILAWDEVVRGAADPADGRNVVLHEFAHQIDQDSGAADGRPWQPGAAARRRWASVMGDALDRLRCEPSALIDAYGASEPAEFFAVVTEVFFERPTELATEAPAVYAELAGFYRLDPASW</sequence>
<name>A0A7Y6NJB1_9BURK</name>
<evidence type="ECO:0000313" key="1">
    <source>
        <dbReference type="EMBL" id="NUZ04240.1"/>
    </source>
</evidence>